<protein>
    <submittedName>
        <fullName evidence="1">ATPase P</fullName>
    </submittedName>
</protein>
<dbReference type="Gene3D" id="3.40.50.1000">
    <property type="entry name" value="HAD superfamily/HAD-like"/>
    <property type="match status" value="1"/>
</dbReference>
<name>A0A7C1IZ92_9THEO</name>
<accession>A0A7C1IZ92</accession>
<dbReference type="InterPro" id="IPR023214">
    <property type="entry name" value="HAD_sf"/>
</dbReference>
<dbReference type="Pfam" id="PF00702">
    <property type="entry name" value="Hydrolase"/>
    <property type="match status" value="1"/>
</dbReference>
<proteinExistence type="predicted"/>
<dbReference type="SUPFAM" id="SSF56784">
    <property type="entry name" value="HAD-like"/>
    <property type="match status" value="1"/>
</dbReference>
<dbReference type="AlphaFoldDB" id="A0A7C1IZ92"/>
<evidence type="ECO:0000313" key="1">
    <source>
        <dbReference type="EMBL" id="HDW51192.1"/>
    </source>
</evidence>
<dbReference type="EMBL" id="DSMV01000027">
    <property type="protein sequence ID" value="HDW51192.1"/>
    <property type="molecule type" value="Genomic_DNA"/>
</dbReference>
<gene>
    <name evidence="1" type="ORF">ENQ35_00335</name>
</gene>
<reference evidence="1" key="1">
    <citation type="journal article" date="2020" name="mSystems">
        <title>Genome- and Community-Level Interaction Insights into Carbon Utilization and Element Cycling Functions of Hydrothermarchaeota in Hydrothermal Sediment.</title>
        <authorList>
            <person name="Zhou Z."/>
            <person name="Liu Y."/>
            <person name="Xu W."/>
            <person name="Pan J."/>
            <person name="Luo Z.H."/>
            <person name="Li M."/>
        </authorList>
    </citation>
    <scope>NUCLEOTIDE SEQUENCE [LARGE SCALE GENOMIC DNA]</scope>
    <source>
        <strain evidence="1">SpSt-301</strain>
    </source>
</reference>
<dbReference type="InterPro" id="IPR036412">
    <property type="entry name" value="HAD-like_sf"/>
</dbReference>
<comment type="caution">
    <text evidence="1">The sequence shown here is derived from an EMBL/GenBank/DDBJ whole genome shotgun (WGS) entry which is preliminary data.</text>
</comment>
<sequence>MLSIDIPGRGMLELKNVVLDFNGTFACDGIVFPGVVERLNALAKSLTVHIFTADTFGTAKKACAAIQGKITVLSQPVVGPEKERYVEGLGPANTVAVGNGANDLLMLRRAALGILVLGPEGAAVEALLAADVVVKEINDALDLLLKPKRLVATLRR</sequence>
<organism evidence="1">
    <name type="scientific">Ammonifex degensii</name>
    <dbReference type="NCBI Taxonomy" id="42838"/>
    <lineage>
        <taxon>Bacteria</taxon>
        <taxon>Bacillati</taxon>
        <taxon>Bacillota</taxon>
        <taxon>Clostridia</taxon>
        <taxon>Thermoanaerobacterales</taxon>
        <taxon>Thermoanaerobacteraceae</taxon>
        <taxon>Ammonifex</taxon>
    </lineage>
</organism>